<sequence>MLEGQCAFVTGATGGLGQAICHALANAGMRIALGYTTRAKAQTLLPELSGDGHIAVHAPVTDSAMLAIAAARVNETYGRLDLLVNCAGITRFVPHHDLDMLDDALIDEIFAVNVRGVIASTRAMLPLLRAAPSPLIVNISSIAATTAMGSNIAYCASKAAVDNLTRSLARALAPDVRVVSVAPGLVDTEFVKQLDEDWRNDQAGRTPLNRLARPEEIGSAVIAAATSLSFMTGAIIPVDGGRPLG</sequence>
<dbReference type="InterPro" id="IPR057326">
    <property type="entry name" value="KR_dom"/>
</dbReference>
<dbReference type="Gene3D" id="3.40.50.720">
    <property type="entry name" value="NAD(P)-binding Rossmann-like Domain"/>
    <property type="match status" value="1"/>
</dbReference>
<dbReference type="PROSITE" id="PS00061">
    <property type="entry name" value="ADH_SHORT"/>
    <property type="match status" value="1"/>
</dbReference>
<dbReference type="Pfam" id="PF13561">
    <property type="entry name" value="adh_short_C2"/>
    <property type="match status" value="1"/>
</dbReference>
<evidence type="ECO:0000256" key="2">
    <source>
        <dbReference type="ARBA" id="ARBA00023002"/>
    </source>
</evidence>
<evidence type="ECO:0000259" key="3">
    <source>
        <dbReference type="SMART" id="SM00822"/>
    </source>
</evidence>
<dbReference type="PANTHER" id="PTHR43008">
    <property type="entry name" value="BENZIL REDUCTASE"/>
    <property type="match status" value="1"/>
</dbReference>
<dbReference type="GO" id="GO:0004316">
    <property type="term" value="F:3-oxoacyl-[acyl-carrier-protein] reductase (NADPH) activity"/>
    <property type="evidence" value="ECO:0007669"/>
    <property type="project" value="UniProtKB-EC"/>
</dbReference>
<evidence type="ECO:0000313" key="4">
    <source>
        <dbReference type="EMBL" id="MET3662820.1"/>
    </source>
</evidence>
<evidence type="ECO:0000313" key="5">
    <source>
        <dbReference type="Proteomes" id="UP001549143"/>
    </source>
</evidence>
<keyword evidence="5" id="KW-1185">Reference proteome</keyword>
<dbReference type="PRINTS" id="PR00080">
    <property type="entry name" value="SDRFAMILY"/>
</dbReference>
<name>A0ABV2KP07_9HYPH</name>
<comment type="caution">
    <text evidence="4">The sequence shown here is derived from an EMBL/GenBank/DDBJ whole genome shotgun (WGS) entry which is preliminary data.</text>
</comment>
<dbReference type="RefSeq" id="WP_354152660.1">
    <property type="nucleotide sequence ID" value="NZ_JBEPMN010000015.1"/>
</dbReference>
<gene>
    <name evidence="4" type="ORF">ABID44_003171</name>
</gene>
<proteinExistence type="inferred from homology"/>
<dbReference type="EMBL" id="JBEPMN010000015">
    <property type="protein sequence ID" value="MET3662820.1"/>
    <property type="molecule type" value="Genomic_DNA"/>
</dbReference>
<dbReference type="PANTHER" id="PTHR43008:SF4">
    <property type="entry name" value="CHAIN DEHYDROGENASE, PUTATIVE (AFU_ORTHOLOGUE AFUA_4G08710)-RELATED"/>
    <property type="match status" value="1"/>
</dbReference>
<dbReference type="CDD" id="cd05233">
    <property type="entry name" value="SDR_c"/>
    <property type="match status" value="1"/>
</dbReference>
<dbReference type="SUPFAM" id="SSF51735">
    <property type="entry name" value="NAD(P)-binding Rossmann-fold domains"/>
    <property type="match status" value="1"/>
</dbReference>
<accession>A0ABV2KP07</accession>
<comment type="similarity">
    <text evidence="1">Belongs to the short-chain dehydrogenases/reductases (SDR) family.</text>
</comment>
<dbReference type="PRINTS" id="PR00081">
    <property type="entry name" value="GDHRDH"/>
</dbReference>
<organism evidence="4 5">
    <name type="scientific">Aquamicrobium ahrensii</name>
    <dbReference type="NCBI Taxonomy" id="469551"/>
    <lineage>
        <taxon>Bacteria</taxon>
        <taxon>Pseudomonadati</taxon>
        <taxon>Pseudomonadota</taxon>
        <taxon>Alphaproteobacteria</taxon>
        <taxon>Hyphomicrobiales</taxon>
        <taxon>Phyllobacteriaceae</taxon>
        <taxon>Aquamicrobium</taxon>
    </lineage>
</organism>
<dbReference type="InterPro" id="IPR002347">
    <property type="entry name" value="SDR_fam"/>
</dbReference>
<keyword evidence="2 4" id="KW-0560">Oxidoreductase</keyword>
<dbReference type="Proteomes" id="UP001549143">
    <property type="component" value="Unassembled WGS sequence"/>
</dbReference>
<reference evidence="4 5" key="1">
    <citation type="submission" date="2024-06" db="EMBL/GenBank/DDBJ databases">
        <title>Genomic Encyclopedia of Type Strains, Phase IV (KMG-IV): sequencing the most valuable type-strain genomes for metagenomic binning, comparative biology and taxonomic classification.</title>
        <authorList>
            <person name="Goeker M."/>
        </authorList>
    </citation>
    <scope>NUCLEOTIDE SEQUENCE [LARGE SCALE GENOMIC DNA]</scope>
    <source>
        <strain evidence="4 5">DSM 19730</strain>
    </source>
</reference>
<dbReference type="EC" id="1.1.1.100" evidence="4"/>
<dbReference type="InterPro" id="IPR020904">
    <property type="entry name" value="Sc_DH/Rdtase_CS"/>
</dbReference>
<protein>
    <submittedName>
        <fullName evidence="4">3-oxoacyl-[acyl-carrier protein] reductase</fullName>
        <ecNumber evidence="4">1.1.1.100</ecNumber>
    </submittedName>
</protein>
<dbReference type="SMART" id="SM00822">
    <property type="entry name" value="PKS_KR"/>
    <property type="match status" value="1"/>
</dbReference>
<evidence type="ECO:0000256" key="1">
    <source>
        <dbReference type="ARBA" id="ARBA00006484"/>
    </source>
</evidence>
<dbReference type="InterPro" id="IPR036291">
    <property type="entry name" value="NAD(P)-bd_dom_sf"/>
</dbReference>
<feature type="domain" description="Ketoreductase" evidence="3">
    <location>
        <begin position="5"/>
        <end position="189"/>
    </location>
</feature>